<feature type="domain" description="HECT" evidence="4">
    <location>
        <begin position="190"/>
        <end position="457"/>
    </location>
</feature>
<feature type="compositionally biased region" description="Basic residues" evidence="3">
    <location>
        <begin position="84"/>
        <end position="96"/>
    </location>
</feature>
<dbReference type="VEuPathDB" id="CryptoDB:Vbra_14929"/>
<dbReference type="PROSITE" id="PS50237">
    <property type="entry name" value="HECT"/>
    <property type="match status" value="1"/>
</dbReference>
<feature type="compositionally biased region" description="Pro residues" evidence="3">
    <location>
        <begin position="15"/>
        <end position="24"/>
    </location>
</feature>
<dbReference type="Gene3D" id="3.30.2410.10">
    <property type="entry name" value="Hect, E3 ligase catalytic domain"/>
    <property type="match status" value="1"/>
</dbReference>
<feature type="region of interest" description="Disordered" evidence="3">
    <location>
        <begin position="134"/>
        <end position="184"/>
    </location>
</feature>
<evidence type="ECO:0000256" key="2">
    <source>
        <dbReference type="PROSITE-ProRule" id="PRU00104"/>
    </source>
</evidence>
<evidence type="ECO:0000313" key="5">
    <source>
        <dbReference type="EMBL" id="CEM10237.1"/>
    </source>
</evidence>
<reference evidence="5 6" key="1">
    <citation type="submission" date="2014-11" db="EMBL/GenBank/DDBJ databases">
        <authorList>
            <person name="Zhu J."/>
            <person name="Qi W."/>
            <person name="Song R."/>
        </authorList>
    </citation>
    <scope>NUCLEOTIDE SEQUENCE [LARGE SCALE GENOMIC DNA]</scope>
</reference>
<keyword evidence="1 2" id="KW-0833">Ubl conjugation pathway</keyword>
<dbReference type="InterPro" id="IPR042469">
    <property type="entry name" value="HECTD3"/>
</dbReference>
<dbReference type="EMBL" id="CDMY01000403">
    <property type="protein sequence ID" value="CEM10237.1"/>
    <property type="molecule type" value="Genomic_DNA"/>
</dbReference>
<accession>A0A0G4FC62</accession>
<dbReference type="GO" id="GO:0004842">
    <property type="term" value="F:ubiquitin-protein transferase activity"/>
    <property type="evidence" value="ECO:0007669"/>
    <property type="project" value="InterPro"/>
</dbReference>
<proteinExistence type="predicted"/>
<feature type="compositionally biased region" description="Basic and acidic residues" evidence="3">
    <location>
        <begin position="26"/>
        <end position="39"/>
    </location>
</feature>
<keyword evidence="6" id="KW-1185">Reference proteome</keyword>
<dbReference type="InParanoid" id="A0A0G4FC62"/>
<dbReference type="SMART" id="SM00119">
    <property type="entry name" value="HECTc"/>
    <property type="match status" value="1"/>
</dbReference>
<evidence type="ECO:0000313" key="6">
    <source>
        <dbReference type="Proteomes" id="UP000041254"/>
    </source>
</evidence>
<dbReference type="PANTHER" id="PTHR46654:SF1">
    <property type="entry name" value="E3 UBIQUITIN-PROTEIN LIGASE HECTD3"/>
    <property type="match status" value="1"/>
</dbReference>
<feature type="compositionally biased region" description="Basic and acidic residues" evidence="3">
    <location>
        <begin position="74"/>
        <end position="83"/>
    </location>
</feature>
<dbReference type="Pfam" id="PF00632">
    <property type="entry name" value="HECT"/>
    <property type="match status" value="1"/>
</dbReference>
<evidence type="ECO:0000256" key="1">
    <source>
        <dbReference type="ARBA" id="ARBA00022786"/>
    </source>
</evidence>
<dbReference type="PhylomeDB" id="A0A0G4FC62"/>
<organism evidence="5 6">
    <name type="scientific">Vitrella brassicaformis (strain CCMP3155)</name>
    <dbReference type="NCBI Taxonomy" id="1169540"/>
    <lineage>
        <taxon>Eukaryota</taxon>
        <taxon>Sar</taxon>
        <taxon>Alveolata</taxon>
        <taxon>Colpodellida</taxon>
        <taxon>Vitrellaceae</taxon>
        <taxon>Vitrella</taxon>
    </lineage>
</organism>
<feature type="region of interest" description="Disordered" evidence="3">
    <location>
        <begin position="1"/>
        <end position="119"/>
    </location>
</feature>
<dbReference type="InterPro" id="IPR000569">
    <property type="entry name" value="HECT_dom"/>
</dbReference>
<dbReference type="STRING" id="1169540.A0A0G4FC62"/>
<evidence type="ECO:0000259" key="4">
    <source>
        <dbReference type="PROSITE" id="PS50237"/>
    </source>
</evidence>
<name>A0A0G4FC62_VITBC</name>
<gene>
    <name evidence="5" type="ORF">Vbra_14929</name>
</gene>
<dbReference type="AlphaFoldDB" id="A0A0G4FC62"/>
<dbReference type="Gene3D" id="3.30.2160.10">
    <property type="entry name" value="Hect, E3 ligase catalytic domain"/>
    <property type="match status" value="1"/>
</dbReference>
<dbReference type="Proteomes" id="UP000041254">
    <property type="component" value="Unassembled WGS sequence"/>
</dbReference>
<sequence length="469" mass="51543">MALELSARPMEDDGPGPPPPPQPPRGADRSSLRSDKDDEGKEGDDDTTGMGAAAAAGGRPRSFSSPRGTAGSIGRDDSLQSRDRRARSPSPRRHPNRPGVTDDHFSYGYPDPTHTSALHEDPFTINDAAQAGLRWQQPRRAAPRDREVTPSHPPHRRDPPSESGQRGGSAGDIGEGEEGLSGADQRVKAELRMLEALGRFMGMVMTIASPLNLTLNPLIWKKLTAMPISLQDLNDADSVAVEMLRQMRALAIEGHQAWDEQVRLSLGDLTFQTEDSTGVAFELIEGGADVPVTSANLPLFISLSEKCRLQEGQKGLQRLLQGVGSVLPLGRLRLLYSPCQLEQLVCGEGRIDLQVLQSHTISSDPGLKQRLFDILHTFTNEQLQNFLRFVSGRSRLPTSRNDWRLSVDLESHEVRDNRLPTSATCGFRLVLPTYSSPEILRSRLLYAVQNCTAIDLDAAVRDEQMELLY</sequence>
<feature type="active site" description="Glycyl thioester intermediate" evidence="2">
    <location>
        <position position="425"/>
    </location>
</feature>
<dbReference type="PANTHER" id="PTHR46654">
    <property type="entry name" value="E3 UBIQUITIN-PROTEIN LIGASE HECTD3"/>
    <property type="match status" value="1"/>
</dbReference>
<dbReference type="OrthoDB" id="271273at2759"/>
<evidence type="ECO:0000256" key="3">
    <source>
        <dbReference type="SAM" id="MobiDB-lite"/>
    </source>
</evidence>
<protein>
    <recommendedName>
        <fullName evidence="4">HECT domain-containing protein</fullName>
    </recommendedName>
</protein>
<dbReference type="SUPFAM" id="SSF56204">
    <property type="entry name" value="Hect, E3 ligase catalytic domain"/>
    <property type="match status" value="1"/>
</dbReference>
<feature type="compositionally biased region" description="Low complexity" evidence="3">
    <location>
        <begin position="48"/>
        <end position="58"/>
    </location>
</feature>
<dbReference type="InterPro" id="IPR035983">
    <property type="entry name" value="Hect_E3_ubiquitin_ligase"/>
</dbReference>